<reference evidence="17 18" key="1">
    <citation type="submission" date="2020-04" db="EMBL/GenBank/DDBJ databases">
        <title>Draft Genome Sequence of Streptomyces morookaense DSM 40503, an 8-azaguanine-producing strain.</title>
        <authorList>
            <person name="Qi J."/>
            <person name="Gao J.-M."/>
        </authorList>
    </citation>
    <scope>NUCLEOTIDE SEQUENCE [LARGE SCALE GENOMIC DNA]</scope>
    <source>
        <strain evidence="17 18">DSM 40503</strain>
    </source>
</reference>
<dbReference type="Pfam" id="PF13450">
    <property type="entry name" value="NAD_binding_8"/>
    <property type="match status" value="1"/>
</dbReference>
<keyword evidence="7" id="KW-0443">Lipid metabolism</keyword>
<dbReference type="Proteomes" id="UP000587462">
    <property type="component" value="Unassembled WGS sequence"/>
</dbReference>
<keyword evidence="8" id="KW-1207">Sterol metabolism</keyword>
<protein>
    <recommendedName>
        <fullName evidence="14">Cholesterol oxidase</fullName>
        <ecNumber evidence="13">1.1.3.6</ecNumber>
        <ecNumber evidence="11">5.3.3.1</ecNumber>
    </recommendedName>
    <alternativeName>
        <fullName evidence="15">Cholesterol isomerase</fullName>
    </alternativeName>
</protein>
<dbReference type="EC" id="1.1.3.6" evidence="13"/>
<feature type="domain" description="Glucose-methanol-choline oxidoreductase C-terminal" evidence="16">
    <location>
        <begin position="463"/>
        <end position="513"/>
    </location>
</feature>
<evidence type="ECO:0000256" key="7">
    <source>
        <dbReference type="ARBA" id="ARBA00023098"/>
    </source>
</evidence>
<evidence type="ECO:0000256" key="5">
    <source>
        <dbReference type="ARBA" id="ARBA00022827"/>
    </source>
</evidence>
<evidence type="ECO:0000256" key="1">
    <source>
        <dbReference type="ARBA" id="ARBA00001974"/>
    </source>
</evidence>
<dbReference type="EC" id="5.3.3.1" evidence="11"/>
<sequence>MPSRREFAGLCSGGALSALTTLTLGSPGSRAWAVAAGRTHFRAVVVGSGFGGAVAALRLGEAGVDTLVLERGQEWGTSPTRAVFGSQERVSGRMFWFRSVARWPGVLPVPVRPQPGLAEVSEERNLDILCAAAVGGGSIMYTGVTVAPPRSGFEALYPAQLSYDEFAARWFPRAVAGLGAGVMPQDIYASPPFTHSRLWDRQMRRAGHPPVPALSTFDWDVLRAELRGAVRPSAIAGETDFGCSDGAKKSLTRSYLPRALATGHVQLRPLHEVRTIRRRPRGGYALQVRRLDPAGATAGTDEYTCDLLFVCAGTLNTNRLLVAARDRGELPGLPAAVGTGFGTNGDQMGARSTLLDRTGPSQGAPCASTFFFPARYPQPVRVESWQWLGAHGSPLLFTLLLTVDRDNRGRFVHHARNGTVGLADWDPAHQRPSARSLALYQEDILSANPGLATVALNYPAPFTAHPLGGCAIGECTDLEGRVHGEPGLYVLDGSLIPGNVGGANPSLMITALAERAMSGIVAAGG</sequence>
<evidence type="ECO:0000256" key="10">
    <source>
        <dbReference type="ARBA" id="ARBA00023235"/>
    </source>
</evidence>
<keyword evidence="4" id="KW-0285">Flavoprotein</keyword>
<gene>
    <name evidence="17" type="ORF">HG542_01995</name>
</gene>
<dbReference type="RefSeq" id="WP_171078230.1">
    <property type="nucleotide sequence ID" value="NZ_BNBU01000001.1"/>
</dbReference>
<keyword evidence="6" id="KW-0560">Oxidoreductase</keyword>
<dbReference type="InterPro" id="IPR007867">
    <property type="entry name" value="GMC_OxRtase_C"/>
</dbReference>
<dbReference type="AlphaFoldDB" id="A0A7Y7E5J6"/>
<dbReference type="Pfam" id="PF05199">
    <property type="entry name" value="GMC_oxred_C"/>
    <property type="match status" value="1"/>
</dbReference>
<evidence type="ECO:0000256" key="4">
    <source>
        <dbReference type="ARBA" id="ARBA00022630"/>
    </source>
</evidence>
<evidence type="ECO:0000256" key="14">
    <source>
        <dbReference type="ARBA" id="ARBA00049744"/>
    </source>
</evidence>
<comment type="caution">
    <text evidence="17">The sequence shown here is derived from an EMBL/GenBank/DDBJ whole genome shotgun (WGS) entry which is preliminary data.</text>
</comment>
<keyword evidence="18" id="KW-1185">Reference proteome</keyword>
<dbReference type="GO" id="GO:0004769">
    <property type="term" value="F:steroid Delta-isomerase activity"/>
    <property type="evidence" value="ECO:0007669"/>
    <property type="project" value="UniProtKB-EC"/>
</dbReference>
<dbReference type="PANTHER" id="PTHR47470:SF1">
    <property type="entry name" value="FAD-DEPENDENT OXIDOREDUCTASE 2 FAD BINDING DOMAIN-CONTAINING PROTEIN"/>
    <property type="match status" value="1"/>
</dbReference>
<evidence type="ECO:0000256" key="6">
    <source>
        <dbReference type="ARBA" id="ARBA00023002"/>
    </source>
</evidence>
<keyword evidence="9" id="KW-0753">Steroid metabolism</keyword>
<comment type="pathway">
    <text evidence="12">Steroid metabolism; cholesterol degradation.</text>
</comment>
<evidence type="ECO:0000313" key="17">
    <source>
        <dbReference type="EMBL" id="NVK76426.1"/>
    </source>
</evidence>
<proteinExistence type="inferred from homology"/>
<dbReference type="GO" id="GO:0016995">
    <property type="term" value="F:cholesterol oxidase activity"/>
    <property type="evidence" value="ECO:0007669"/>
    <property type="project" value="UniProtKB-EC"/>
</dbReference>
<evidence type="ECO:0000256" key="3">
    <source>
        <dbReference type="ARBA" id="ARBA00022548"/>
    </source>
</evidence>
<dbReference type="Gene3D" id="3.50.50.60">
    <property type="entry name" value="FAD/NAD(P)-binding domain"/>
    <property type="match status" value="1"/>
</dbReference>
<dbReference type="InterPro" id="IPR036188">
    <property type="entry name" value="FAD/NAD-bd_sf"/>
</dbReference>
<dbReference type="EMBL" id="JABBXF010000004">
    <property type="protein sequence ID" value="NVK76426.1"/>
    <property type="molecule type" value="Genomic_DNA"/>
</dbReference>
<evidence type="ECO:0000313" key="18">
    <source>
        <dbReference type="Proteomes" id="UP000587462"/>
    </source>
</evidence>
<keyword evidence="3" id="KW-0153">Cholesterol metabolism</keyword>
<comment type="similarity">
    <text evidence="2">Belongs to the GMC oxidoreductase family.</text>
</comment>
<organism evidence="17 18">
    <name type="scientific">Streptomyces morookaense</name>
    <name type="common">Streptoverticillium morookaense</name>
    <dbReference type="NCBI Taxonomy" id="1970"/>
    <lineage>
        <taxon>Bacteria</taxon>
        <taxon>Bacillati</taxon>
        <taxon>Actinomycetota</taxon>
        <taxon>Actinomycetes</taxon>
        <taxon>Kitasatosporales</taxon>
        <taxon>Streptomycetaceae</taxon>
        <taxon>Streptomyces</taxon>
    </lineage>
</organism>
<evidence type="ECO:0000256" key="13">
    <source>
        <dbReference type="ARBA" id="ARBA00049723"/>
    </source>
</evidence>
<keyword evidence="5" id="KW-0274">FAD</keyword>
<evidence type="ECO:0000256" key="9">
    <source>
        <dbReference type="ARBA" id="ARBA00023221"/>
    </source>
</evidence>
<dbReference type="GO" id="GO:0008203">
    <property type="term" value="P:cholesterol metabolic process"/>
    <property type="evidence" value="ECO:0007669"/>
    <property type="project" value="UniProtKB-KW"/>
</dbReference>
<evidence type="ECO:0000259" key="16">
    <source>
        <dbReference type="Pfam" id="PF05199"/>
    </source>
</evidence>
<dbReference type="InterPro" id="IPR052542">
    <property type="entry name" value="Cholesterol_Oxidase"/>
</dbReference>
<keyword evidence="10" id="KW-0413">Isomerase</keyword>
<evidence type="ECO:0000256" key="15">
    <source>
        <dbReference type="ARBA" id="ARBA00049778"/>
    </source>
</evidence>
<evidence type="ECO:0000256" key="2">
    <source>
        <dbReference type="ARBA" id="ARBA00010790"/>
    </source>
</evidence>
<accession>A0A7Y7E5J6</accession>
<comment type="cofactor">
    <cofactor evidence="1">
        <name>FAD</name>
        <dbReference type="ChEBI" id="CHEBI:57692"/>
    </cofactor>
</comment>
<dbReference type="SUPFAM" id="SSF51905">
    <property type="entry name" value="FAD/NAD(P)-binding domain"/>
    <property type="match status" value="1"/>
</dbReference>
<dbReference type="PROSITE" id="PS51318">
    <property type="entry name" value="TAT"/>
    <property type="match status" value="1"/>
</dbReference>
<evidence type="ECO:0000256" key="12">
    <source>
        <dbReference type="ARBA" id="ARBA00049645"/>
    </source>
</evidence>
<evidence type="ECO:0000256" key="11">
    <source>
        <dbReference type="ARBA" id="ARBA00038856"/>
    </source>
</evidence>
<dbReference type="PANTHER" id="PTHR47470">
    <property type="entry name" value="CHOLESTEROL OXIDASE"/>
    <property type="match status" value="1"/>
</dbReference>
<dbReference type="InterPro" id="IPR006311">
    <property type="entry name" value="TAT_signal"/>
</dbReference>
<evidence type="ECO:0000256" key="8">
    <source>
        <dbReference type="ARBA" id="ARBA00023166"/>
    </source>
</evidence>
<dbReference type="SUPFAM" id="SSF54373">
    <property type="entry name" value="FAD-linked reductases, C-terminal domain"/>
    <property type="match status" value="1"/>
</dbReference>
<dbReference type="Gene3D" id="3.30.410.10">
    <property type="entry name" value="Cholesterol Oxidase, domain 2"/>
    <property type="match status" value="1"/>
</dbReference>
<name>A0A7Y7E5J6_STRMO</name>